<dbReference type="GO" id="GO:0052621">
    <property type="term" value="F:diguanylate cyclase activity"/>
    <property type="evidence" value="ECO:0007669"/>
    <property type="project" value="TreeGrafter"/>
</dbReference>
<dbReference type="CDD" id="cd01949">
    <property type="entry name" value="GGDEF"/>
    <property type="match status" value="1"/>
</dbReference>
<dbReference type="GO" id="GO:1902201">
    <property type="term" value="P:negative regulation of bacterial-type flagellum-dependent cell motility"/>
    <property type="evidence" value="ECO:0007669"/>
    <property type="project" value="TreeGrafter"/>
</dbReference>
<dbReference type="InterPro" id="IPR043128">
    <property type="entry name" value="Rev_trsase/Diguanyl_cyclase"/>
</dbReference>
<dbReference type="Proteomes" id="UP000031549">
    <property type="component" value="Unassembled WGS sequence"/>
</dbReference>
<organism evidence="3 4">
    <name type="scientific">Hassallia byssoidea VB512170</name>
    <dbReference type="NCBI Taxonomy" id="1304833"/>
    <lineage>
        <taxon>Bacteria</taxon>
        <taxon>Bacillati</taxon>
        <taxon>Cyanobacteriota</taxon>
        <taxon>Cyanophyceae</taxon>
        <taxon>Nostocales</taxon>
        <taxon>Tolypothrichaceae</taxon>
        <taxon>Hassallia</taxon>
    </lineage>
</organism>
<keyword evidence="4" id="KW-1185">Reference proteome</keyword>
<dbReference type="InterPro" id="IPR029787">
    <property type="entry name" value="Nucleotide_cyclase"/>
</dbReference>
<dbReference type="GO" id="GO:0005886">
    <property type="term" value="C:plasma membrane"/>
    <property type="evidence" value="ECO:0007669"/>
    <property type="project" value="TreeGrafter"/>
</dbReference>
<dbReference type="SUPFAM" id="SSF55785">
    <property type="entry name" value="PYP-like sensor domain (PAS domain)"/>
    <property type="match status" value="1"/>
</dbReference>
<name>A0A846H461_9CYAN</name>
<protein>
    <submittedName>
        <fullName evidence="3">Diguanylate cyclase</fullName>
    </submittedName>
</protein>
<dbReference type="InterPro" id="IPR058651">
    <property type="entry name" value="HTH_VMAP-M9"/>
</dbReference>
<dbReference type="SMART" id="SM00267">
    <property type="entry name" value="GGDEF"/>
    <property type="match status" value="1"/>
</dbReference>
<dbReference type="PROSITE" id="PS50887">
    <property type="entry name" value="GGDEF"/>
    <property type="match status" value="1"/>
</dbReference>
<dbReference type="Gene3D" id="3.30.70.270">
    <property type="match status" value="1"/>
</dbReference>
<keyword evidence="1" id="KW-0175">Coiled coil</keyword>
<proteinExistence type="predicted"/>
<dbReference type="Pfam" id="PF26355">
    <property type="entry name" value="HTH_VMAP-M9"/>
    <property type="match status" value="1"/>
</dbReference>
<dbReference type="AlphaFoldDB" id="A0A846H461"/>
<dbReference type="EMBL" id="JTCM02000002">
    <property type="protein sequence ID" value="NEU71379.1"/>
    <property type="molecule type" value="Genomic_DNA"/>
</dbReference>
<evidence type="ECO:0000313" key="4">
    <source>
        <dbReference type="Proteomes" id="UP000031549"/>
    </source>
</evidence>
<evidence type="ECO:0000313" key="3">
    <source>
        <dbReference type="EMBL" id="NEU71379.1"/>
    </source>
</evidence>
<dbReference type="RefSeq" id="WP_052325276.1">
    <property type="nucleotide sequence ID" value="NZ_JTCM02000002.1"/>
</dbReference>
<evidence type="ECO:0000259" key="2">
    <source>
        <dbReference type="PROSITE" id="PS50887"/>
    </source>
</evidence>
<evidence type="ECO:0000256" key="1">
    <source>
        <dbReference type="SAM" id="Coils"/>
    </source>
</evidence>
<dbReference type="PANTHER" id="PTHR45138:SF9">
    <property type="entry name" value="DIGUANYLATE CYCLASE DGCM-RELATED"/>
    <property type="match status" value="1"/>
</dbReference>
<dbReference type="PANTHER" id="PTHR45138">
    <property type="entry name" value="REGULATORY COMPONENTS OF SENSORY TRANSDUCTION SYSTEM"/>
    <property type="match status" value="1"/>
</dbReference>
<dbReference type="Gene3D" id="3.30.450.20">
    <property type="entry name" value="PAS domain"/>
    <property type="match status" value="1"/>
</dbReference>
<dbReference type="InterPro" id="IPR000160">
    <property type="entry name" value="GGDEF_dom"/>
</dbReference>
<dbReference type="NCBIfam" id="TIGR00254">
    <property type="entry name" value="GGDEF"/>
    <property type="match status" value="1"/>
</dbReference>
<dbReference type="Pfam" id="PF00990">
    <property type="entry name" value="GGDEF"/>
    <property type="match status" value="1"/>
</dbReference>
<feature type="coiled-coil region" evidence="1">
    <location>
        <begin position="102"/>
        <end position="129"/>
    </location>
</feature>
<dbReference type="SUPFAM" id="SSF55073">
    <property type="entry name" value="Nucleotide cyclase"/>
    <property type="match status" value="1"/>
</dbReference>
<reference evidence="3 4" key="1">
    <citation type="journal article" date="2015" name="Genome Announc.">
        <title>Draft Genome Sequence of Cyanobacterium Hassallia byssoidea Strain VB512170, Isolated from Monuments in India.</title>
        <authorList>
            <person name="Singh D."/>
            <person name="Chandrababunaidu M.M."/>
            <person name="Panda A."/>
            <person name="Sen D."/>
            <person name="Bhattacharyya S."/>
            <person name="Adhikary S.P."/>
            <person name="Tripathy S."/>
        </authorList>
    </citation>
    <scope>NUCLEOTIDE SEQUENCE [LARGE SCALE GENOMIC DNA]</scope>
    <source>
        <strain evidence="3 4">VB512170</strain>
    </source>
</reference>
<dbReference type="InterPro" id="IPR050469">
    <property type="entry name" value="Diguanylate_Cyclase"/>
</dbReference>
<dbReference type="InterPro" id="IPR035965">
    <property type="entry name" value="PAS-like_dom_sf"/>
</dbReference>
<sequence>MYFEQALEFIEAALYTKTSKKLTLVEKEILKAAWENQTYTTVATNLYLSVGHVKDVAYKLWQQLSDILGEKVTKPNLRLLLAKLTVAYHTYPLPNNTEISSHENFKDYISQLQKEIEELKQTKEILYQSRAFLESVLNSSLDGIAAMQAVRDISSGDIIDFSFLMANPVIKQVFERKKEDLKGNLQLKKLLEKFTPGLFDLFVQVVETGEPLTQELDYENDNIQKWYHLIAVKLGDGISLTMRDITQRKLLELELTRQARIDNLTNIANRRRFDEYLLQEWQRYKREEKPLSLILCDIDYFELYNNIYGHKMGDECLIKVAQVITHAAKRAIDLVARYRGGQFAVILPNTDANGALHVRQLICSEIEKLKIPHAQSQVSEYVTLSLGVANMLPTENVLQEALIVAAQKALERVKQKRGK</sequence>
<comment type="caution">
    <text evidence="3">The sequence shown here is derived from an EMBL/GenBank/DDBJ whole genome shotgun (WGS) entry which is preliminary data.</text>
</comment>
<accession>A0A846H461</accession>
<dbReference type="GO" id="GO:0043709">
    <property type="term" value="P:cell adhesion involved in single-species biofilm formation"/>
    <property type="evidence" value="ECO:0007669"/>
    <property type="project" value="TreeGrafter"/>
</dbReference>
<gene>
    <name evidence="3" type="ORF">PI95_001975</name>
</gene>
<feature type="domain" description="GGDEF" evidence="2">
    <location>
        <begin position="289"/>
        <end position="419"/>
    </location>
</feature>